<evidence type="ECO:0000259" key="5">
    <source>
        <dbReference type="Pfam" id="PF14833"/>
    </source>
</evidence>
<evidence type="ECO:0000313" key="6">
    <source>
        <dbReference type="EMBL" id="MRD47608.1"/>
    </source>
</evidence>
<dbReference type="GO" id="GO:0016491">
    <property type="term" value="F:oxidoreductase activity"/>
    <property type="evidence" value="ECO:0007669"/>
    <property type="project" value="UniProtKB-KW"/>
</dbReference>
<feature type="domain" description="3-hydroxyisobutyrate dehydrogenase-like NAD-binding" evidence="5">
    <location>
        <begin position="166"/>
        <end position="285"/>
    </location>
</feature>
<dbReference type="Gene3D" id="3.40.50.720">
    <property type="entry name" value="NAD(P)-binding Rossmann-like Domain"/>
    <property type="match status" value="1"/>
</dbReference>
<dbReference type="SUPFAM" id="SSF48179">
    <property type="entry name" value="6-phosphogluconate dehydrogenase C-terminal domain-like"/>
    <property type="match status" value="1"/>
</dbReference>
<dbReference type="Gene3D" id="1.10.1040.10">
    <property type="entry name" value="N-(1-d-carboxylethyl)-l-norvaline Dehydrogenase, domain 2"/>
    <property type="match status" value="1"/>
</dbReference>
<dbReference type="InterPro" id="IPR015815">
    <property type="entry name" value="HIBADH-related"/>
</dbReference>
<dbReference type="InterPro" id="IPR008927">
    <property type="entry name" value="6-PGluconate_DH-like_C_sf"/>
</dbReference>
<feature type="active site" evidence="3">
    <location>
        <position position="172"/>
    </location>
</feature>
<feature type="domain" description="6-phosphogluconate dehydrogenase NADP-binding" evidence="4">
    <location>
        <begin position="4"/>
        <end position="159"/>
    </location>
</feature>
<dbReference type="InterPro" id="IPR029154">
    <property type="entry name" value="HIBADH-like_NADP-bd"/>
</dbReference>
<evidence type="ECO:0000256" key="3">
    <source>
        <dbReference type="PIRSR" id="PIRSR000103-1"/>
    </source>
</evidence>
<evidence type="ECO:0000256" key="1">
    <source>
        <dbReference type="ARBA" id="ARBA00023002"/>
    </source>
</evidence>
<accession>A0A844AYW9</accession>
<dbReference type="PIRSF" id="PIRSF000103">
    <property type="entry name" value="HIBADH"/>
    <property type="match status" value="1"/>
</dbReference>
<protein>
    <submittedName>
        <fullName evidence="6">NAD-binding protein</fullName>
    </submittedName>
</protein>
<dbReference type="InterPro" id="IPR006115">
    <property type="entry name" value="6PGDH_NADP-bd"/>
</dbReference>
<dbReference type="EMBL" id="WJBU01000009">
    <property type="protein sequence ID" value="MRD47608.1"/>
    <property type="molecule type" value="Genomic_DNA"/>
</dbReference>
<keyword evidence="7" id="KW-1185">Reference proteome</keyword>
<dbReference type="Proteomes" id="UP000487350">
    <property type="component" value="Unassembled WGS sequence"/>
</dbReference>
<organism evidence="6 7">
    <name type="scientific">Caenimonas koreensis DSM 17982</name>
    <dbReference type="NCBI Taxonomy" id="1121255"/>
    <lineage>
        <taxon>Bacteria</taxon>
        <taxon>Pseudomonadati</taxon>
        <taxon>Pseudomonadota</taxon>
        <taxon>Betaproteobacteria</taxon>
        <taxon>Burkholderiales</taxon>
        <taxon>Comamonadaceae</taxon>
        <taxon>Caenimonas</taxon>
    </lineage>
</organism>
<dbReference type="PANTHER" id="PTHR43060">
    <property type="entry name" value="3-HYDROXYISOBUTYRATE DEHYDROGENASE-LIKE 1, MITOCHONDRIAL-RELATED"/>
    <property type="match status" value="1"/>
</dbReference>
<keyword evidence="2" id="KW-0520">NAD</keyword>
<evidence type="ECO:0000256" key="2">
    <source>
        <dbReference type="ARBA" id="ARBA00023027"/>
    </source>
</evidence>
<reference evidence="6 7" key="1">
    <citation type="submission" date="2019-11" db="EMBL/GenBank/DDBJ databases">
        <title>Caenimonas koreensis gen. nov., sp. nov., isolated from activated sludge.</title>
        <authorList>
            <person name="Seung H.R."/>
        </authorList>
    </citation>
    <scope>NUCLEOTIDE SEQUENCE [LARGE SCALE GENOMIC DNA]</scope>
    <source>
        <strain evidence="6 7">EMB320</strain>
    </source>
</reference>
<comment type="caution">
    <text evidence="6">The sequence shown here is derived from an EMBL/GenBank/DDBJ whole genome shotgun (WGS) entry which is preliminary data.</text>
</comment>
<dbReference type="Pfam" id="PF03446">
    <property type="entry name" value="NAD_binding_2"/>
    <property type="match status" value="1"/>
</dbReference>
<proteinExistence type="predicted"/>
<dbReference type="GO" id="GO:0050661">
    <property type="term" value="F:NADP binding"/>
    <property type="evidence" value="ECO:0007669"/>
    <property type="project" value="InterPro"/>
</dbReference>
<gene>
    <name evidence="6" type="ORF">GHT07_09990</name>
</gene>
<dbReference type="OrthoDB" id="9786703at2"/>
<dbReference type="InterPro" id="IPR013328">
    <property type="entry name" value="6PGD_dom2"/>
</dbReference>
<dbReference type="SUPFAM" id="SSF51735">
    <property type="entry name" value="NAD(P)-binding Rossmann-fold domains"/>
    <property type="match status" value="1"/>
</dbReference>
<dbReference type="PANTHER" id="PTHR43060:SF15">
    <property type="entry name" value="3-HYDROXYISOBUTYRATE DEHYDROGENASE-LIKE 1, MITOCHONDRIAL-RELATED"/>
    <property type="match status" value="1"/>
</dbReference>
<evidence type="ECO:0000259" key="4">
    <source>
        <dbReference type="Pfam" id="PF03446"/>
    </source>
</evidence>
<dbReference type="Pfam" id="PF14833">
    <property type="entry name" value="NAD_binding_11"/>
    <property type="match status" value="1"/>
</dbReference>
<dbReference type="InterPro" id="IPR036291">
    <property type="entry name" value="NAD(P)-bd_dom_sf"/>
</dbReference>
<dbReference type="RefSeq" id="WP_153584934.1">
    <property type="nucleotide sequence ID" value="NZ_WJBU01000009.1"/>
</dbReference>
<evidence type="ECO:0000313" key="7">
    <source>
        <dbReference type="Proteomes" id="UP000487350"/>
    </source>
</evidence>
<sequence>MKRVAMVGVGNMGGAMCQRLLEQRWPVQIFDIDSAKMAALQAHGAVPCADAAHATDGCDVLIVCVVDAAQTQEVLFGPRGAAAAMGAGQVVVLCPTISPADVEGFAARLAERGVAVIDAPMSGGPVRAREGTMSLMVACDHAVFDEHSAMLNVLSGHIFRISEKPGDGARTKLVNNLLAGINLAGAAEAMAMAQRLGLDLARTLAVIEQSSAQSWIGSDRMKRAIAGDYEPRAHVTLLQKDTRLAVEAAAAAGFSCTLGPVARDVFESATRAGLGGLDDAALFRFFTARR</sequence>
<dbReference type="AlphaFoldDB" id="A0A844AYW9"/>
<name>A0A844AYW9_9BURK</name>
<dbReference type="GO" id="GO:0051287">
    <property type="term" value="F:NAD binding"/>
    <property type="evidence" value="ECO:0007669"/>
    <property type="project" value="InterPro"/>
</dbReference>
<keyword evidence="1" id="KW-0560">Oxidoreductase</keyword>